<accession>A0A0C2N6B4</accession>
<evidence type="ECO:0000313" key="1">
    <source>
        <dbReference type="EMBL" id="KII71845.1"/>
    </source>
</evidence>
<protein>
    <submittedName>
        <fullName evidence="1">Uncharacterized protein</fullName>
    </submittedName>
</protein>
<reference evidence="1 2" key="1">
    <citation type="journal article" date="2014" name="Genome Biol. Evol.">
        <title>The genome of the myxosporean Thelohanellus kitauei shows adaptations to nutrient acquisition within its fish host.</title>
        <authorList>
            <person name="Yang Y."/>
            <person name="Xiong J."/>
            <person name="Zhou Z."/>
            <person name="Huo F."/>
            <person name="Miao W."/>
            <person name="Ran C."/>
            <person name="Liu Y."/>
            <person name="Zhang J."/>
            <person name="Feng J."/>
            <person name="Wang M."/>
            <person name="Wang M."/>
            <person name="Wang L."/>
            <person name="Yao B."/>
        </authorList>
    </citation>
    <scope>NUCLEOTIDE SEQUENCE [LARGE SCALE GENOMIC DNA]</scope>
    <source>
        <strain evidence="1">Wuqing</strain>
    </source>
</reference>
<evidence type="ECO:0000313" key="2">
    <source>
        <dbReference type="Proteomes" id="UP000031668"/>
    </source>
</evidence>
<dbReference type="AlphaFoldDB" id="A0A0C2N6B4"/>
<dbReference type="Proteomes" id="UP000031668">
    <property type="component" value="Unassembled WGS sequence"/>
</dbReference>
<proteinExistence type="predicted"/>
<gene>
    <name evidence="1" type="ORF">RF11_01390</name>
</gene>
<name>A0A0C2N6B4_THEKT</name>
<dbReference type="EMBL" id="JWZT01001610">
    <property type="protein sequence ID" value="KII71845.1"/>
    <property type="molecule type" value="Genomic_DNA"/>
</dbReference>
<keyword evidence="2" id="KW-1185">Reference proteome</keyword>
<sequence length="170" mass="19969">MKILLDSIKNKYTQSFPSQPILLHPRKFSTSLLDLKVKNIPFDSENFIQRNLASSRGSYLSFKTLLDSFRPNHGIMKKSKEYNNLFSTTCQHLRQKEIIFRIQPKIIIMLRAIKKLNLGTIKLLLVALWQVLINMKVKISELQQLNDLKRSLSTQILYSKTNIKEYLRLF</sequence>
<organism evidence="1 2">
    <name type="scientific">Thelohanellus kitauei</name>
    <name type="common">Myxosporean</name>
    <dbReference type="NCBI Taxonomy" id="669202"/>
    <lineage>
        <taxon>Eukaryota</taxon>
        <taxon>Metazoa</taxon>
        <taxon>Cnidaria</taxon>
        <taxon>Myxozoa</taxon>
        <taxon>Myxosporea</taxon>
        <taxon>Bivalvulida</taxon>
        <taxon>Platysporina</taxon>
        <taxon>Myxobolidae</taxon>
        <taxon>Thelohanellus</taxon>
    </lineage>
</organism>
<comment type="caution">
    <text evidence="1">The sequence shown here is derived from an EMBL/GenBank/DDBJ whole genome shotgun (WGS) entry which is preliminary data.</text>
</comment>